<evidence type="ECO:0000259" key="5">
    <source>
        <dbReference type="SMART" id="SM00478"/>
    </source>
</evidence>
<keyword evidence="4" id="KW-0234">DNA repair</keyword>
<evidence type="ECO:0000256" key="1">
    <source>
        <dbReference type="ARBA" id="ARBA00000086"/>
    </source>
</evidence>
<dbReference type="InterPro" id="IPR003265">
    <property type="entry name" value="HhH-GPD_domain"/>
</dbReference>
<dbReference type="SUPFAM" id="SSF48150">
    <property type="entry name" value="DNA-glycosylase"/>
    <property type="match status" value="1"/>
</dbReference>
<gene>
    <name evidence="6" type="primary">alkA</name>
    <name evidence="6" type="ORF">FLB_17770</name>
</gene>
<reference evidence="6 7" key="1">
    <citation type="submission" date="2016-06" db="EMBL/GenBank/DDBJ databases">
        <title>Draft genome sequence of Flavobacterium succinicans strain DD5b.</title>
        <authorList>
            <person name="Poehlein A."/>
            <person name="Daniel R."/>
            <person name="Simeonova D.D."/>
        </authorList>
    </citation>
    <scope>NUCLEOTIDE SEQUENCE [LARGE SCALE GENOMIC DNA]</scope>
    <source>
        <strain evidence="6 7">DD5b</strain>
    </source>
</reference>
<keyword evidence="6" id="KW-0378">Hydrolase</keyword>
<dbReference type="EC" id="3.2.2.21" evidence="2"/>
<evidence type="ECO:0000256" key="2">
    <source>
        <dbReference type="ARBA" id="ARBA00012000"/>
    </source>
</evidence>
<proteinExistence type="predicted"/>
<keyword evidence="3" id="KW-0227">DNA damage</keyword>
<evidence type="ECO:0000256" key="4">
    <source>
        <dbReference type="ARBA" id="ARBA00023204"/>
    </source>
</evidence>
<name>A0A199XR10_9FLAO</name>
<dbReference type="GO" id="GO:0032131">
    <property type="term" value="F:alkylated DNA binding"/>
    <property type="evidence" value="ECO:0007669"/>
    <property type="project" value="TreeGrafter"/>
</dbReference>
<dbReference type="GO" id="GO:0005737">
    <property type="term" value="C:cytoplasm"/>
    <property type="evidence" value="ECO:0007669"/>
    <property type="project" value="TreeGrafter"/>
</dbReference>
<dbReference type="PATRIC" id="fig|29536.5.peg.1860"/>
<evidence type="ECO:0000313" key="6">
    <source>
        <dbReference type="EMBL" id="OAZ04085.1"/>
    </source>
</evidence>
<dbReference type="InterPro" id="IPR011257">
    <property type="entry name" value="DNA_glycosylase"/>
</dbReference>
<dbReference type="PANTHER" id="PTHR43003">
    <property type="entry name" value="DNA-3-METHYLADENINE GLYCOSYLASE"/>
    <property type="match status" value="1"/>
</dbReference>
<dbReference type="GO" id="GO:0006285">
    <property type="term" value="P:base-excision repair, AP site formation"/>
    <property type="evidence" value="ECO:0007669"/>
    <property type="project" value="TreeGrafter"/>
</dbReference>
<accession>A0A199XR10</accession>
<dbReference type="Pfam" id="PF00730">
    <property type="entry name" value="HhH-GPD"/>
    <property type="match status" value="1"/>
</dbReference>
<dbReference type="RefSeq" id="WP_064715566.1">
    <property type="nucleotide sequence ID" value="NZ_JMTM01000046.1"/>
</dbReference>
<feature type="domain" description="HhH-GPD" evidence="5">
    <location>
        <begin position="42"/>
        <end position="194"/>
    </location>
</feature>
<dbReference type="CDD" id="cd00056">
    <property type="entry name" value="ENDO3c"/>
    <property type="match status" value="1"/>
</dbReference>
<dbReference type="PANTHER" id="PTHR43003:SF5">
    <property type="entry name" value="DNA-3-METHYLADENINE GLYCOSYLASE"/>
    <property type="match status" value="1"/>
</dbReference>
<protein>
    <recommendedName>
        <fullName evidence="2">DNA-3-methyladenine glycosylase II</fullName>
        <ecNumber evidence="2">3.2.2.21</ecNumber>
    </recommendedName>
</protein>
<comment type="caution">
    <text evidence="6">The sequence shown here is derived from an EMBL/GenBank/DDBJ whole genome shotgun (WGS) entry which is preliminary data.</text>
</comment>
<dbReference type="GO" id="GO:0008725">
    <property type="term" value="F:DNA-3-methyladenine glycosylase activity"/>
    <property type="evidence" value="ECO:0007669"/>
    <property type="project" value="TreeGrafter"/>
</dbReference>
<keyword evidence="7" id="KW-1185">Reference proteome</keyword>
<dbReference type="SMART" id="SM00478">
    <property type="entry name" value="ENDO3c"/>
    <property type="match status" value="1"/>
</dbReference>
<dbReference type="OrthoDB" id="9785929at2"/>
<dbReference type="InterPro" id="IPR051912">
    <property type="entry name" value="Alkylbase_DNA_Glycosylase/TA"/>
</dbReference>
<dbReference type="GO" id="GO:0006307">
    <property type="term" value="P:DNA alkylation repair"/>
    <property type="evidence" value="ECO:0007669"/>
    <property type="project" value="TreeGrafter"/>
</dbReference>
<dbReference type="AlphaFoldDB" id="A0A199XR10"/>
<dbReference type="GO" id="GO:0043916">
    <property type="term" value="F:DNA-7-methylguanine glycosylase activity"/>
    <property type="evidence" value="ECO:0007669"/>
    <property type="project" value="TreeGrafter"/>
</dbReference>
<dbReference type="Proteomes" id="UP000093807">
    <property type="component" value="Unassembled WGS sequence"/>
</dbReference>
<dbReference type="EMBL" id="JMTM01000046">
    <property type="protein sequence ID" value="OAZ04085.1"/>
    <property type="molecule type" value="Genomic_DNA"/>
</dbReference>
<keyword evidence="6" id="KW-0326">Glycosidase</keyword>
<comment type="catalytic activity">
    <reaction evidence="1">
        <text>Hydrolysis of alkylated DNA, releasing 3-methyladenine, 3-methylguanine, 7-methylguanine and 7-methyladenine.</text>
        <dbReference type="EC" id="3.2.2.21"/>
    </reaction>
</comment>
<organism evidence="6 7">
    <name type="scientific">Flavobacterium succinicans</name>
    <dbReference type="NCBI Taxonomy" id="29536"/>
    <lineage>
        <taxon>Bacteria</taxon>
        <taxon>Pseudomonadati</taxon>
        <taxon>Bacteroidota</taxon>
        <taxon>Flavobacteriia</taxon>
        <taxon>Flavobacteriales</taxon>
        <taxon>Flavobacteriaceae</taxon>
        <taxon>Flavobacterium</taxon>
    </lineage>
</organism>
<dbReference type="Gene3D" id="1.10.1670.40">
    <property type="match status" value="1"/>
</dbReference>
<dbReference type="GO" id="GO:0032993">
    <property type="term" value="C:protein-DNA complex"/>
    <property type="evidence" value="ECO:0007669"/>
    <property type="project" value="TreeGrafter"/>
</dbReference>
<evidence type="ECO:0000313" key="7">
    <source>
        <dbReference type="Proteomes" id="UP000093807"/>
    </source>
</evidence>
<sequence>MQEPFSLLIAQETVFKTIAEKYGLPTIPQRPEGFETLVLLILEQQVSIDSAKATFLRVKEVAKPFSPAMVVQLNDEQLRAVGVSRQKITYIKALAAALLSKELVLEELSSLSAEVVREKLIKIKGIGHWTIDIYLMFSLQAQDLLPLGDIAVVNTFKELFDLHDKEQMEQRAEQWKPHRSFATYLLWHHYLCKRNRKVVYNP</sequence>
<evidence type="ECO:0000256" key="3">
    <source>
        <dbReference type="ARBA" id="ARBA00022763"/>
    </source>
</evidence>
<dbReference type="Gene3D" id="1.10.340.30">
    <property type="entry name" value="Hypothetical protein, domain 2"/>
    <property type="match status" value="1"/>
</dbReference>